<gene>
    <name evidence="3" type="primary">ygaP</name>
    <name evidence="3" type="ORF">BZL35_00788</name>
</gene>
<dbReference type="Pfam" id="PF00581">
    <property type="entry name" value="Rhodanese"/>
    <property type="match status" value="1"/>
</dbReference>
<evidence type="ECO:0000259" key="2">
    <source>
        <dbReference type="PROSITE" id="PS50206"/>
    </source>
</evidence>
<dbReference type="PANTHER" id="PTHR43031">
    <property type="entry name" value="FAD-DEPENDENT OXIDOREDUCTASE"/>
    <property type="match status" value="1"/>
</dbReference>
<sequence length="138" mass="15193">MTFFSDYTNLILIAIVLISGWLIVWPMLKPGGRGLSIMEASQFINRRGAMVIDVRSVPEFSEGHLPEARNFPLADSEVGKEVIKIFQNKATPVLIVCKSGERSTKVQVLLSKLGYAEAYSLQGGLDAWKEAGLPVINK</sequence>
<reference evidence="3 4" key="1">
    <citation type="journal article" date="2017" name="Front. Microbiol.">
        <title>Genome of Ca. Pandoraea novymonadis, an Endosymbiotic Bacterium of the Trypanosomatid Novymonas esmeraldas.</title>
        <authorList>
            <person name="Kostygov A.Y."/>
            <person name="Butenko A."/>
            <person name="Nenarokova A."/>
            <person name="Tashyreva D."/>
            <person name="Flegontov P."/>
            <person name="Lukes J."/>
            <person name="Yurchenko V."/>
        </authorList>
    </citation>
    <scope>NUCLEOTIDE SEQUENCE [LARGE SCALE GENOMIC DNA]</scope>
    <source>
        <strain evidence="3 4">E262</strain>
    </source>
</reference>
<comment type="caution">
    <text evidence="3">The sequence shown here is derived from an EMBL/GenBank/DDBJ whole genome shotgun (WGS) entry which is preliminary data.</text>
</comment>
<dbReference type="SMART" id="SM00450">
    <property type="entry name" value="RHOD"/>
    <property type="match status" value="1"/>
</dbReference>
<proteinExistence type="predicted"/>
<evidence type="ECO:0000313" key="4">
    <source>
        <dbReference type="Proteomes" id="UP000242660"/>
    </source>
</evidence>
<dbReference type="Proteomes" id="UP000242660">
    <property type="component" value="Unassembled WGS sequence"/>
</dbReference>
<keyword evidence="1" id="KW-0812">Transmembrane</keyword>
<dbReference type="RefSeq" id="WP_106182929.1">
    <property type="nucleotide sequence ID" value="NZ_MUHY01000002.1"/>
</dbReference>
<protein>
    <submittedName>
        <fullName evidence="3">Inner membrane protein YgaP</fullName>
    </submittedName>
</protein>
<keyword evidence="1" id="KW-0472">Membrane</keyword>
<organism evidence="3 4">
    <name type="scientific">Candidatus Pandoraea novymonadis</name>
    <dbReference type="NCBI Taxonomy" id="1808959"/>
    <lineage>
        <taxon>Bacteria</taxon>
        <taxon>Pseudomonadati</taxon>
        <taxon>Pseudomonadota</taxon>
        <taxon>Betaproteobacteria</taxon>
        <taxon>Burkholderiales</taxon>
        <taxon>Burkholderiaceae</taxon>
        <taxon>Pandoraea</taxon>
    </lineage>
</organism>
<name>A0ABX5FD99_9BURK</name>
<keyword evidence="1" id="KW-1133">Transmembrane helix</keyword>
<dbReference type="InterPro" id="IPR036873">
    <property type="entry name" value="Rhodanese-like_dom_sf"/>
</dbReference>
<dbReference type="PROSITE" id="PS50206">
    <property type="entry name" value="RHODANESE_3"/>
    <property type="match status" value="1"/>
</dbReference>
<keyword evidence="4" id="KW-1185">Reference proteome</keyword>
<dbReference type="InterPro" id="IPR050229">
    <property type="entry name" value="GlpE_sulfurtransferase"/>
</dbReference>
<feature type="domain" description="Rhodanese" evidence="2">
    <location>
        <begin position="45"/>
        <end position="137"/>
    </location>
</feature>
<dbReference type="Gene3D" id="3.40.250.10">
    <property type="entry name" value="Rhodanese-like domain"/>
    <property type="match status" value="1"/>
</dbReference>
<accession>A0ABX5FD99</accession>
<evidence type="ECO:0000313" key="3">
    <source>
        <dbReference type="EMBL" id="PSB91746.1"/>
    </source>
</evidence>
<dbReference type="PANTHER" id="PTHR43031:SF7">
    <property type="entry name" value="NITRIC OXIDE REDUCTASE FLRD-NAD(+) REDUCTASE"/>
    <property type="match status" value="1"/>
</dbReference>
<dbReference type="InterPro" id="IPR001763">
    <property type="entry name" value="Rhodanese-like_dom"/>
</dbReference>
<dbReference type="EMBL" id="MUHY01000002">
    <property type="protein sequence ID" value="PSB91746.1"/>
    <property type="molecule type" value="Genomic_DNA"/>
</dbReference>
<evidence type="ECO:0000256" key="1">
    <source>
        <dbReference type="SAM" id="Phobius"/>
    </source>
</evidence>
<feature type="transmembrane region" description="Helical" evidence="1">
    <location>
        <begin position="6"/>
        <end position="28"/>
    </location>
</feature>
<dbReference type="SUPFAM" id="SSF52821">
    <property type="entry name" value="Rhodanese/Cell cycle control phosphatase"/>
    <property type="match status" value="1"/>
</dbReference>
<dbReference type="CDD" id="cd00158">
    <property type="entry name" value="RHOD"/>
    <property type="match status" value="1"/>
</dbReference>